<evidence type="ECO:0000313" key="15">
    <source>
        <dbReference type="EMBL" id="SBS73520.1"/>
    </source>
</evidence>
<dbReference type="InterPro" id="IPR004358">
    <property type="entry name" value="Sig_transdc_His_kin-like_C"/>
</dbReference>
<organism evidence="15">
    <name type="scientific">uncultured Microbacterium sp</name>
    <dbReference type="NCBI Taxonomy" id="191216"/>
    <lineage>
        <taxon>Bacteria</taxon>
        <taxon>Bacillati</taxon>
        <taxon>Actinomycetota</taxon>
        <taxon>Actinomycetes</taxon>
        <taxon>Micrococcales</taxon>
        <taxon>Microbacteriaceae</taxon>
        <taxon>Microbacterium</taxon>
        <taxon>environmental samples</taxon>
    </lineage>
</organism>
<evidence type="ECO:0000256" key="6">
    <source>
        <dbReference type="ARBA" id="ARBA00022692"/>
    </source>
</evidence>
<evidence type="ECO:0000256" key="5">
    <source>
        <dbReference type="ARBA" id="ARBA00022679"/>
    </source>
</evidence>
<dbReference type="CDD" id="cd00082">
    <property type="entry name" value="HisKA"/>
    <property type="match status" value="1"/>
</dbReference>
<dbReference type="InterPro" id="IPR003661">
    <property type="entry name" value="HisK_dim/P_dom"/>
</dbReference>
<dbReference type="PANTHER" id="PTHR45436:SF5">
    <property type="entry name" value="SENSOR HISTIDINE KINASE TRCS"/>
    <property type="match status" value="1"/>
</dbReference>
<evidence type="ECO:0000256" key="1">
    <source>
        <dbReference type="ARBA" id="ARBA00000085"/>
    </source>
</evidence>
<keyword evidence="10 12" id="KW-0472">Membrane</keyword>
<dbReference type="Pfam" id="PF00672">
    <property type="entry name" value="HAMP"/>
    <property type="match status" value="1"/>
</dbReference>
<gene>
    <name evidence="15" type="ORF">MIPYR_40217</name>
</gene>
<dbReference type="RefSeq" id="WP_295576625.1">
    <property type="nucleotide sequence ID" value="NZ_FLQR01000008.1"/>
</dbReference>
<keyword evidence="9" id="KW-0902">Two-component regulatory system</keyword>
<dbReference type="PROSITE" id="PS50109">
    <property type="entry name" value="HIS_KIN"/>
    <property type="match status" value="1"/>
</dbReference>
<feature type="region of interest" description="Disordered" evidence="11">
    <location>
        <begin position="1"/>
        <end position="24"/>
    </location>
</feature>
<dbReference type="Gene3D" id="3.30.565.10">
    <property type="entry name" value="Histidine kinase-like ATPase, C-terminal domain"/>
    <property type="match status" value="1"/>
</dbReference>
<dbReference type="Pfam" id="PF00512">
    <property type="entry name" value="HisKA"/>
    <property type="match status" value="1"/>
</dbReference>
<feature type="transmembrane region" description="Helical" evidence="12">
    <location>
        <begin position="33"/>
        <end position="56"/>
    </location>
</feature>
<keyword evidence="4" id="KW-0597">Phosphoprotein</keyword>
<dbReference type="InterPro" id="IPR005467">
    <property type="entry name" value="His_kinase_dom"/>
</dbReference>
<keyword evidence="7 15" id="KW-0418">Kinase</keyword>
<dbReference type="InterPro" id="IPR036890">
    <property type="entry name" value="HATPase_C_sf"/>
</dbReference>
<evidence type="ECO:0000256" key="9">
    <source>
        <dbReference type="ARBA" id="ARBA00023012"/>
    </source>
</evidence>
<reference evidence="15" key="1">
    <citation type="submission" date="2016-03" db="EMBL/GenBank/DDBJ databases">
        <authorList>
            <person name="Ploux O."/>
        </authorList>
    </citation>
    <scope>NUCLEOTIDE SEQUENCE</scope>
    <source>
        <strain evidence="15">UC1</strain>
    </source>
</reference>
<protein>
    <recommendedName>
        <fullName evidence="3">histidine kinase</fullName>
        <ecNumber evidence="3">2.7.13.3</ecNumber>
    </recommendedName>
</protein>
<dbReference type="Gene3D" id="1.10.287.130">
    <property type="match status" value="1"/>
</dbReference>
<dbReference type="Pfam" id="PF02518">
    <property type="entry name" value="HATPase_c"/>
    <property type="match status" value="1"/>
</dbReference>
<evidence type="ECO:0000256" key="3">
    <source>
        <dbReference type="ARBA" id="ARBA00012438"/>
    </source>
</evidence>
<dbReference type="EC" id="2.7.13.3" evidence="3"/>
<dbReference type="SMART" id="SM00388">
    <property type="entry name" value="HisKA"/>
    <property type="match status" value="1"/>
</dbReference>
<dbReference type="SMART" id="SM00387">
    <property type="entry name" value="HATPase_c"/>
    <property type="match status" value="1"/>
</dbReference>
<dbReference type="AlphaFoldDB" id="A0A1Y5P7N0"/>
<dbReference type="PANTHER" id="PTHR45436">
    <property type="entry name" value="SENSOR HISTIDINE KINASE YKOH"/>
    <property type="match status" value="1"/>
</dbReference>
<keyword evidence="5" id="KW-0808">Transferase</keyword>
<dbReference type="SUPFAM" id="SSF158472">
    <property type="entry name" value="HAMP domain-like"/>
    <property type="match status" value="1"/>
</dbReference>
<keyword evidence="6 12" id="KW-0812">Transmembrane</keyword>
<evidence type="ECO:0000256" key="12">
    <source>
        <dbReference type="SAM" id="Phobius"/>
    </source>
</evidence>
<evidence type="ECO:0000256" key="10">
    <source>
        <dbReference type="ARBA" id="ARBA00023136"/>
    </source>
</evidence>
<evidence type="ECO:0000256" key="11">
    <source>
        <dbReference type="SAM" id="MobiDB-lite"/>
    </source>
</evidence>
<evidence type="ECO:0000256" key="8">
    <source>
        <dbReference type="ARBA" id="ARBA00022989"/>
    </source>
</evidence>
<sequence length="455" mass="48126">MADSSTARASTTRAPATRADAGDRRRTSLRTRIVAVAVAVVALALGLGAVGVVITLDRMLTSQVAEQLRGDLDTMADGIEDGTLTRDGVEQRDDDVLIAWHTGGETVVNEDEARSLPIPDEDAVAHTTVDGERMLVVAERIDGGALVLARSVDDVTEAVGTTGALLAVAVPLAIALIGLVVWLVVTRALAPVERIRAQVDGIDASALDRRVPTSGRGDEIDRLAGTMNRMLDRVEDGYRARQRFVGDASHELRSPLATIRQFAELSRAHPETTAPGELAEVVLAEGGRMQDIVEGLLLLARLDENAVSTASLVDLDDLALAEVQRLRGLGAVAVDGRAISAVAVRGDERLLARVARNLVDNAARHARTTVAIGCRVAEGRALLWVDDDGDGVAPDDRERVFERFVRLDEARSRDAGGSGLGLAIVREIVLAHGGEVRIDDAPSGGARFVVVLPAA</sequence>
<comment type="catalytic activity">
    <reaction evidence="1">
        <text>ATP + protein L-histidine = ADP + protein N-phospho-L-histidine.</text>
        <dbReference type="EC" id="2.7.13.3"/>
    </reaction>
</comment>
<dbReference type="InterPro" id="IPR003594">
    <property type="entry name" value="HATPase_dom"/>
</dbReference>
<dbReference type="EMBL" id="FLQR01000008">
    <property type="protein sequence ID" value="SBS73520.1"/>
    <property type="molecule type" value="Genomic_DNA"/>
</dbReference>
<dbReference type="GO" id="GO:0000155">
    <property type="term" value="F:phosphorelay sensor kinase activity"/>
    <property type="evidence" value="ECO:0007669"/>
    <property type="project" value="InterPro"/>
</dbReference>
<dbReference type="PROSITE" id="PS50885">
    <property type="entry name" value="HAMP"/>
    <property type="match status" value="1"/>
</dbReference>
<dbReference type="SMART" id="SM00304">
    <property type="entry name" value="HAMP"/>
    <property type="match status" value="1"/>
</dbReference>
<accession>A0A1Y5P7N0</accession>
<proteinExistence type="predicted"/>
<name>A0A1Y5P7N0_9MICO</name>
<feature type="transmembrane region" description="Helical" evidence="12">
    <location>
        <begin position="164"/>
        <end position="185"/>
    </location>
</feature>
<evidence type="ECO:0000259" key="14">
    <source>
        <dbReference type="PROSITE" id="PS50885"/>
    </source>
</evidence>
<dbReference type="PRINTS" id="PR00344">
    <property type="entry name" value="BCTRLSENSOR"/>
</dbReference>
<keyword evidence="8 12" id="KW-1133">Transmembrane helix</keyword>
<feature type="domain" description="Histidine kinase" evidence="13">
    <location>
        <begin position="247"/>
        <end position="455"/>
    </location>
</feature>
<dbReference type="SUPFAM" id="SSF47384">
    <property type="entry name" value="Homodimeric domain of signal transducing histidine kinase"/>
    <property type="match status" value="1"/>
</dbReference>
<comment type="subcellular location">
    <subcellularLocation>
        <location evidence="2">Cell membrane</location>
    </subcellularLocation>
</comment>
<feature type="domain" description="HAMP" evidence="14">
    <location>
        <begin position="186"/>
        <end position="239"/>
    </location>
</feature>
<evidence type="ECO:0000256" key="7">
    <source>
        <dbReference type="ARBA" id="ARBA00022777"/>
    </source>
</evidence>
<dbReference type="GO" id="GO:0005886">
    <property type="term" value="C:plasma membrane"/>
    <property type="evidence" value="ECO:0007669"/>
    <property type="project" value="UniProtKB-SubCell"/>
</dbReference>
<dbReference type="CDD" id="cd06225">
    <property type="entry name" value="HAMP"/>
    <property type="match status" value="1"/>
</dbReference>
<feature type="compositionally biased region" description="Low complexity" evidence="11">
    <location>
        <begin position="1"/>
        <end position="19"/>
    </location>
</feature>
<dbReference type="InterPro" id="IPR003660">
    <property type="entry name" value="HAMP_dom"/>
</dbReference>
<evidence type="ECO:0000259" key="13">
    <source>
        <dbReference type="PROSITE" id="PS50109"/>
    </source>
</evidence>
<evidence type="ECO:0000256" key="2">
    <source>
        <dbReference type="ARBA" id="ARBA00004236"/>
    </source>
</evidence>
<dbReference type="Gene3D" id="6.10.340.10">
    <property type="match status" value="1"/>
</dbReference>
<dbReference type="InterPro" id="IPR036097">
    <property type="entry name" value="HisK_dim/P_sf"/>
</dbReference>
<dbReference type="SUPFAM" id="SSF55874">
    <property type="entry name" value="ATPase domain of HSP90 chaperone/DNA topoisomerase II/histidine kinase"/>
    <property type="match status" value="1"/>
</dbReference>
<evidence type="ECO:0000256" key="4">
    <source>
        <dbReference type="ARBA" id="ARBA00022553"/>
    </source>
</evidence>
<dbReference type="InterPro" id="IPR050428">
    <property type="entry name" value="TCS_sensor_his_kinase"/>
</dbReference>